<dbReference type="InterPro" id="IPR001227">
    <property type="entry name" value="Ac_transferase_dom_sf"/>
</dbReference>
<dbReference type="InterPro" id="IPR016036">
    <property type="entry name" value="Malonyl_transacylase_ACP-bd"/>
</dbReference>
<organism evidence="14 15">
    <name type="scientific">Streptomyces angustmyceticus</name>
    <dbReference type="NCBI Taxonomy" id="285578"/>
    <lineage>
        <taxon>Bacteria</taxon>
        <taxon>Bacillati</taxon>
        <taxon>Actinomycetota</taxon>
        <taxon>Actinomycetes</taxon>
        <taxon>Kitasatosporales</taxon>
        <taxon>Streptomycetaceae</taxon>
        <taxon>Streptomyces</taxon>
    </lineage>
</organism>
<dbReference type="Gene3D" id="3.40.50.11460">
    <property type="match status" value="1"/>
</dbReference>
<dbReference type="SMART" id="SM01294">
    <property type="entry name" value="PKS_PP_betabranch"/>
    <property type="match status" value="3"/>
</dbReference>
<dbReference type="CDD" id="cd08952">
    <property type="entry name" value="KR_1_SDR_x"/>
    <property type="match status" value="2"/>
</dbReference>
<dbReference type="InterPro" id="IPR055123">
    <property type="entry name" value="SpnB-like_Rossmann"/>
</dbReference>
<feature type="domain" description="PKS/mFAS DH" evidence="13">
    <location>
        <begin position="2447"/>
        <end position="2745"/>
    </location>
</feature>
<keyword evidence="8" id="KW-0012">Acyltransferase</keyword>
<dbReference type="Gene3D" id="6.10.140.1830">
    <property type="match status" value="1"/>
</dbReference>
<dbReference type="Pfam" id="PF18369">
    <property type="entry name" value="PKS_DE"/>
    <property type="match status" value="1"/>
</dbReference>
<dbReference type="InterPro" id="IPR020843">
    <property type="entry name" value="ER"/>
</dbReference>
<keyword evidence="5" id="KW-0808">Transferase</keyword>
<dbReference type="Gene3D" id="3.40.47.10">
    <property type="match status" value="3"/>
</dbReference>
<dbReference type="InterPro" id="IPR036736">
    <property type="entry name" value="ACP-like_sf"/>
</dbReference>
<dbReference type="EMBL" id="BLAG01000023">
    <property type="protein sequence ID" value="GES34014.1"/>
    <property type="molecule type" value="Genomic_DNA"/>
</dbReference>
<dbReference type="GeneID" id="96755839"/>
<dbReference type="InterPro" id="IPR032821">
    <property type="entry name" value="PKS_assoc"/>
</dbReference>
<dbReference type="GO" id="GO:0033068">
    <property type="term" value="P:macrolide biosynthetic process"/>
    <property type="evidence" value="ECO:0007669"/>
    <property type="project" value="UniProtKB-ARBA"/>
</dbReference>
<dbReference type="InterPro" id="IPR049900">
    <property type="entry name" value="PKS_mFAS_DH"/>
</dbReference>
<dbReference type="SMART" id="SM00827">
    <property type="entry name" value="PKS_AT"/>
    <property type="match status" value="3"/>
</dbReference>
<dbReference type="GO" id="GO:0031177">
    <property type="term" value="F:phosphopantetheine binding"/>
    <property type="evidence" value="ECO:0007669"/>
    <property type="project" value="InterPro"/>
</dbReference>
<evidence type="ECO:0000256" key="4">
    <source>
        <dbReference type="ARBA" id="ARBA00022553"/>
    </source>
</evidence>
<evidence type="ECO:0000256" key="1">
    <source>
        <dbReference type="ARBA" id="ARBA00001957"/>
    </source>
</evidence>
<keyword evidence="7" id="KW-0511">Multifunctional enzyme</keyword>
<feature type="domain" description="Carrier" evidence="11">
    <location>
        <begin position="1448"/>
        <end position="1523"/>
    </location>
</feature>
<dbReference type="SMART" id="SM00823">
    <property type="entry name" value="PKS_PP"/>
    <property type="match status" value="3"/>
</dbReference>
<feature type="region of interest" description="Disordered" evidence="10">
    <location>
        <begin position="459"/>
        <end position="479"/>
    </location>
</feature>
<dbReference type="SUPFAM" id="SSF50129">
    <property type="entry name" value="GroES-like"/>
    <property type="match status" value="1"/>
</dbReference>
<dbReference type="PANTHER" id="PTHR43775">
    <property type="entry name" value="FATTY ACID SYNTHASE"/>
    <property type="match status" value="1"/>
</dbReference>
<evidence type="ECO:0000256" key="5">
    <source>
        <dbReference type="ARBA" id="ARBA00022679"/>
    </source>
</evidence>
<evidence type="ECO:0000259" key="12">
    <source>
        <dbReference type="PROSITE" id="PS52004"/>
    </source>
</evidence>
<dbReference type="Pfam" id="PF08990">
    <property type="entry name" value="Docking"/>
    <property type="match status" value="1"/>
</dbReference>
<dbReference type="GO" id="GO:0006633">
    <property type="term" value="P:fatty acid biosynthetic process"/>
    <property type="evidence" value="ECO:0007669"/>
    <property type="project" value="InterPro"/>
</dbReference>
<keyword evidence="6" id="KW-0045">Antibiotic biosynthesis</keyword>
<dbReference type="Pfam" id="PF13602">
    <property type="entry name" value="ADH_zinc_N_2"/>
    <property type="match status" value="1"/>
</dbReference>
<feature type="region of interest" description="C-terminal hotdog fold" evidence="9">
    <location>
        <begin position="2600"/>
        <end position="2745"/>
    </location>
</feature>
<dbReference type="PROSITE" id="PS50075">
    <property type="entry name" value="CARRIER"/>
    <property type="match status" value="3"/>
</dbReference>
<accession>A0A5J4LNC2</accession>
<feature type="domain" description="Ketosynthase family 3 (KS3)" evidence="12">
    <location>
        <begin position="1542"/>
        <end position="1968"/>
    </location>
</feature>
<dbReference type="InterPro" id="IPR050091">
    <property type="entry name" value="PKS_NRPS_Biosynth_Enz"/>
</dbReference>
<proteinExistence type="predicted"/>
<keyword evidence="4" id="KW-0597">Phosphoprotein</keyword>
<dbReference type="InterPro" id="IPR016035">
    <property type="entry name" value="Acyl_Trfase/lysoPLipase"/>
</dbReference>
<evidence type="ECO:0000313" key="15">
    <source>
        <dbReference type="Proteomes" id="UP000325598"/>
    </source>
</evidence>
<gene>
    <name evidence="14" type="ORF">San01_65020</name>
</gene>
<dbReference type="Pfam" id="PF08659">
    <property type="entry name" value="KR"/>
    <property type="match status" value="3"/>
</dbReference>
<dbReference type="InterPro" id="IPR020806">
    <property type="entry name" value="PKS_PP-bd"/>
</dbReference>
<dbReference type="FunFam" id="3.40.366.10:FF:000002">
    <property type="entry name" value="Probable polyketide synthase 2"/>
    <property type="match status" value="3"/>
</dbReference>
<dbReference type="InterPro" id="IPR018201">
    <property type="entry name" value="Ketoacyl_synth_AS"/>
</dbReference>
<feature type="domain" description="Carrier" evidence="11">
    <location>
        <begin position="3560"/>
        <end position="3635"/>
    </location>
</feature>
<evidence type="ECO:0000256" key="2">
    <source>
        <dbReference type="ARBA" id="ARBA00004792"/>
    </source>
</evidence>
<feature type="domain" description="Ketosynthase family 3 (KS3)" evidence="12">
    <location>
        <begin position="3656"/>
        <end position="4072"/>
    </location>
</feature>
<evidence type="ECO:0008006" key="16">
    <source>
        <dbReference type="Google" id="ProtNLM"/>
    </source>
</evidence>
<dbReference type="Pfam" id="PF22621">
    <property type="entry name" value="CurL-like_PKS_C"/>
    <property type="match status" value="1"/>
</dbReference>
<feature type="domain" description="Carrier" evidence="11">
    <location>
        <begin position="5121"/>
        <end position="5196"/>
    </location>
</feature>
<dbReference type="GO" id="GO:0004315">
    <property type="term" value="F:3-oxoacyl-[acyl-carrier-protein] synthase activity"/>
    <property type="evidence" value="ECO:0007669"/>
    <property type="project" value="InterPro"/>
</dbReference>
<dbReference type="InterPro" id="IPR042104">
    <property type="entry name" value="PKS_dehydratase_sf"/>
</dbReference>
<dbReference type="InterPro" id="IPR016039">
    <property type="entry name" value="Thiolase-like"/>
</dbReference>
<dbReference type="NCBIfam" id="NF045894">
    <property type="entry name" value="PKS_plus_SDR"/>
    <property type="match status" value="1"/>
</dbReference>
<dbReference type="Pfam" id="PF16197">
    <property type="entry name" value="KAsynt_C_assoc"/>
    <property type="match status" value="2"/>
</dbReference>
<feature type="domain" description="Ketosynthase family 3 (KS3)" evidence="12">
    <location>
        <begin position="34"/>
        <end position="460"/>
    </location>
</feature>
<dbReference type="SUPFAM" id="SSF51735">
    <property type="entry name" value="NAD(P)-binding Rossmann-fold domains"/>
    <property type="match status" value="7"/>
</dbReference>
<keyword evidence="3" id="KW-0596">Phosphopantetheine</keyword>
<dbReference type="GO" id="GO:0008270">
    <property type="term" value="F:zinc ion binding"/>
    <property type="evidence" value="ECO:0007669"/>
    <property type="project" value="InterPro"/>
</dbReference>
<dbReference type="SUPFAM" id="SSF53901">
    <property type="entry name" value="Thiolase-like"/>
    <property type="match status" value="3"/>
</dbReference>
<comment type="cofactor">
    <cofactor evidence="1">
        <name>pantetheine 4'-phosphate</name>
        <dbReference type="ChEBI" id="CHEBI:47942"/>
    </cofactor>
</comment>
<dbReference type="RefSeq" id="WP_223660303.1">
    <property type="nucleotide sequence ID" value="NZ_BLAG01000023.1"/>
</dbReference>
<dbReference type="Pfam" id="PF00109">
    <property type="entry name" value="ketoacyl-synt"/>
    <property type="match status" value="3"/>
</dbReference>
<dbReference type="InterPro" id="IPR041618">
    <property type="entry name" value="PKS_DE"/>
</dbReference>
<dbReference type="InterPro" id="IPR036291">
    <property type="entry name" value="NAD(P)-bd_dom_sf"/>
</dbReference>
<dbReference type="FunFam" id="3.90.180.10:FF:000032">
    <property type="entry name" value="Probable polyketide synthase pks1"/>
    <property type="match status" value="1"/>
</dbReference>
<dbReference type="InterPro" id="IPR002364">
    <property type="entry name" value="Quin_OxRdtase/zeta-crystal_CS"/>
</dbReference>
<evidence type="ECO:0000256" key="6">
    <source>
        <dbReference type="ARBA" id="ARBA00023194"/>
    </source>
</evidence>
<dbReference type="FunFam" id="3.40.50.720:FF:000209">
    <property type="entry name" value="Polyketide synthase Pks12"/>
    <property type="match status" value="1"/>
</dbReference>
<reference evidence="14 15" key="1">
    <citation type="submission" date="2019-10" db="EMBL/GenBank/DDBJ databases">
        <title>Whole genome shotgun sequence of Streptomyces angustmyceticus NBRC 3934.</title>
        <authorList>
            <person name="Hosoyama A."/>
            <person name="Ichikawa N."/>
            <person name="Kimura A."/>
            <person name="Kitahashi Y."/>
            <person name="Komaki H."/>
            <person name="Uohara A."/>
        </authorList>
    </citation>
    <scope>NUCLEOTIDE SEQUENCE [LARGE SCALE GENOMIC DNA]</scope>
    <source>
        <strain evidence="14 15">NBRC 3934</strain>
    </source>
</reference>
<dbReference type="InterPro" id="IPR057326">
    <property type="entry name" value="KR_dom"/>
</dbReference>
<dbReference type="SUPFAM" id="SSF55048">
    <property type="entry name" value="Probable ACP-binding domain of malonyl-CoA ACP transacylase"/>
    <property type="match status" value="3"/>
</dbReference>
<dbReference type="SUPFAM" id="SSF47336">
    <property type="entry name" value="ACP-like"/>
    <property type="match status" value="3"/>
</dbReference>
<evidence type="ECO:0000256" key="7">
    <source>
        <dbReference type="ARBA" id="ARBA00023268"/>
    </source>
</evidence>
<dbReference type="InterPro" id="IPR049551">
    <property type="entry name" value="PKS_DH_C"/>
</dbReference>
<dbReference type="PROSITE" id="PS00606">
    <property type="entry name" value="KS3_1"/>
    <property type="match status" value="3"/>
</dbReference>
<feature type="active site" description="Proton donor; for dehydratase activity" evidence="9">
    <location>
        <position position="2661"/>
    </location>
</feature>
<dbReference type="Pfam" id="PF00698">
    <property type="entry name" value="Acyl_transf_1"/>
    <property type="match status" value="3"/>
</dbReference>
<dbReference type="PROSITE" id="PS52019">
    <property type="entry name" value="PKS_MFAS_DH"/>
    <property type="match status" value="1"/>
</dbReference>
<dbReference type="PROSITE" id="PS00012">
    <property type="entry name" value="PHOSPHOPANTETHEINE"/>
    <property type="match status" value="3"/>
</dbReference>
<dbReference type="Gene3D" id="3.10.129.110">
    <property type="entry name" value="Polyketide synthase dehydratase"/>
    <property type="match status" value="1"/>
</dbReference>
<dbReference type="InterPro" id="IPR014043">
    <property type="entry name" value="Acyl_transferase_dom"/>
</dbReference>
<dbReference type="PROSITE" id="PS01162">
    <property type="entry name" value="QOR_ZETA_CRYSTAL"/>
    <property type="match status" value="1"/>
</dbReference>
<dbReference type="InterPro" id="IPR014030">
    <property type="entry name" value="Ketoacyl_synth_N"/>
</dbReference>
<keyword evidence="15" id="KW-1185">Reference proteome</keyword>
<dbReference type="Pfam" id="PF14765">
    <property type="entry name" value="PS-DH"/>
    <property type="match status" value="1"/>
</dbReference>
<dbReference type="SUPFAM" id="SSF52151">
    <property type="entry name" value="FabD/lysophospholipase-like"/>
    <property type="match status" value="3"/>
</dbReference>
<dbReference type="Gene3D" id="3.30.70.3290">
    <property type="match status" value="3"/>
</dbReference>
<dbReference type="InterPro" id="IPR011032">
    <property type="entry name" value="GroES-like_sf"/>
</dbReference>
<dbReference type="Pfam" id="PF00550">
    <property type="entry name" value="PP-binding"/>
    <property type="match status" value="3"/>
</dbReference>
<dbReference type="CDD" id="cd05195">
    <property type="entry name" value="enoyl_red"/>
    <property type="match status" value="1"/>
</dbReference>
<dbReference type="FunFam" id="3.40.47.10:FF:000019">
    <property type="entry name" value="Polyketide synthase type I"/>
    <property type="match status" value="3"/>
</dbReference>
<dbReference type="InterPro" id="IPR015083">
    <property type="entry name" value="NorB/c/GfsB-D-like_docking"/>
</dbReference>
<dbReference type="InterPro" id="IPR006162">
    <property type="entry name" value="Ppantetheine_attach_site"/>
</dbReference>
<evidence type="ECO:0000256" key="9">
    <source>
        <dbReference type="PROSITE-ProRule" id="PRU01363"/>
    </source>
</evidence>
<name>A0A5J4LNC2_9ACTN</name>
<evidence type="ECO:0000256" key="10">
    <source>
        <dbReference type="SAM" id="MobiDB-lite"/>
    </source>
</evidence>
<dbReference type="SMART" id="SM00829">
    <property type="entry name" value="PKS_ER"/>
    <property type="match status" value="1"/>
</dbReference>
<dbReference type="Pfam" id="PF08240">
    <property type="entry name" value="ADH_N"/>
    <property type="match status" value="1"/>
</dbReference>
<sequence length="5281" mass="549090">MAADDEKYMEYLKRVTTELRQTRRQLREAEGRDQEPIAIVAMSCRYPGGVRTPEDLWQLVAEGGDAVSGFPADRGWDVDAAYDPDPDKPGSIYVREGGFLHDAGYFDPAFFGMSPREALATDPQQRLLLEVAWEAIERAGIDPASVRGSNGGVFVGAATSGYGIGVAELPEGVQGLLLAGNATSVASGRIAYTLGLEGPAVTVDTACSSSLVALHWACHALRRGECDLALAGGVAVMCTPAMFFEFSRQRGLAADGRCKPFSDDADGTGWSEGAGMLLVERLSDARKNGHPVLAVVRGTAINSDGASNGLTAPNGPSQQRVIRSALSRAGLSPSDVDAVDAHGTGTSLGDPIEAQALLATYGKDRADHGPLRLGSLKSNIGHTQSAAGVGSVIKMVMAMHHGTLPKSLHISEPSRHIEWTAGDVQLLTEATPWQQDGRPRRAGVSSFGISGTNAHAILEEAPKTEDAPESASVSADDGTTPRTLPLVPWAVSARSAAALRAQAAQLLARVKRDERDELDLTDVGYSLTTTRTAFEHRAVVLAEDRTTALRGLEELATKGIEGTGAAVVGGRTMRGATAFLFTGQGAQRAGMGRELYATFPAFATAFDETCALFDAQLERPLRDVLFGGDAEIGGDSGFGENPDFGKDPDALHRTAFTQPALFAVEVALYRLIESWGLKPKYLVGHSIGELAAAHVAGVLSLEDACRLVAARGRLMQALPAGGAMVSLQAPEVEVLPLLEGLEQRVSVAAVNGPQAVVISGDESAVAEIASRFESEGRKVKRLRVSHAFHSPLMEPMLEEFRAVAESVSFAEPRIPVVSNVTGELATAEQLTSPDYWVRHVREAVRFADGVRWLAEHGVTRLLELGPGGTLTAMAQTCLADTADDDTERVLLASLRADRTETASLMSAVAGAFASGAPIDWAAYFAGTGARRVDLPTYAFQRERYWLEATGAAPEPREQSAVDGWRYRVEWKPLGGQPGGVLGGRWLAVVAAGDAHVGDAHAEAVVEGLAACGVAVQRVECVAGEVDRGRLAARVREAAGEEPVAGVLVVGAADVVRTAVVVQALGDAGAGGRVWVVTRGAVAIGPSDGGPDPAGAAVWGLGRVAALELPDRWGGLVDLPQAVDDRALDRLVGVLAHGAEDQVAVRASGVFGRRLVQAPAPAGDAVGGWRPRGTVLITGGTGALGARVARWAAERGAEHVVLTSRRGPAAPGASELEADLTALGVQVTVAACDIADRNAVEELLSGCAVDAVVHAAGVVDSVPLGDAGAEHFAEVMGAKVSGAVVLDELLGDHALDAFVVFSSIAGVWGSGGQAAYAAGNTFVEGLVQARRARGAVGCAVAWGPWAGGGMAGVEGAEEHLLRRGLRALDPDLAVSVLESAVGAGEGSVVVADVEWERFAPAFTSARPSPLLEGLAEVRAALAADAGGEVSGAGALRGRLTGLSAVERERALLELVRTHAAAVLGYHNPGSLEARSAFRDLGFDSLTAVELRGRLNTETGLRLPATAVFDYPTPVELARFVGDELFGTGTDIVPGLPVPASTSDDPVVIVGMSCRLPGGVASPEDLWRLVAGAEDAISELPDDRGWDLDALYDPTPGRPGKSYSRHGGFVSGVDQFDPAFFGISPREAVAIDPQQRLLLETSWEALERSGIDPQALRGKRAGVFVGSNGQDYPALLLSTPEGQDGYLGTGNAAAVVSGRVSYALGLEGPAVTVDTACSSSLVALHLAVQSLRSGECDLALAGGVTVMSTPGAFIEFSQQRGLAADGRCKAFSDAADGTGWAEGAGVLVVERLSDARRKGHRVLAVVRGSAVNQDGASNGLTAPNGPSQQRVIRQALGAAGLSASDVDVVEAHGTGTSLGDPIEAQALLATYGQGRDVERPLWLGSVKSNIGHTQAAAGAAGVIKMVLALQHGVLPQTLHADEPSSHVDWSAGNVRLLTEAVAWPEGERLRRAGVSAFGVSGTNAHVVIEQPPVEESTETRPVGGVGVVPWVVSARSREGLRAQAQRLLAYVEARPELGASEVGFALATTRSAFEHRAVVLGTERGALVDGLKALATGGEAASVVSAPAVPEARLALLFTGQGAQRLGMGRELYDAFPVFADAFDAVCAHFDGELAAPLRDVVFGDEAELLNRTGFTQPALFAVEVALFRLVESFGVRPDYLVGHSIGELVAAHVAGVLSLEDACRLVAARGRLMQALPVGGAMVALQATEDEVLPLLEGQEQRVSIAAVNGPRSVVVSGEESAVVEIASRFESEGRKVKRLQVSHAFHSPLMEPMLDEFRAVAESLTFEEPRIPVVSNVTGELATPQELTSADYWVRHVRGAVRFADGVRWLADHEVTRFLEIGPDGTLTAMAQGCLDADVDTDHVLIPALRGDDRGEISAVLSAAARAFAHGITINWQTFFPTPTPASTPITPIDLPTYPFQHQRYWPRFTGLPAGDLGSAGLVSAQHPLLGAAVSLAGSVDGADGFEGAYGSAEGGAVVFTGRVSVAAQPWLTEHVVSGSVLLPGTAFLELAVRAGDQVGCGQVEELTLQAPLVLPERGAVQLQVAVGAADETGRRTVAVYSRPQDAQADQPWVRHAVGVLAIEGAAPGTDLSQWPPAGAEPVSVEGLYEGLTAAGFGYGPVFRGLRQVWSRGDELFASVALPENAVPEAAGFGLHPALLDSVLHALGLVASDRADEGPADQGRGRLPFSWSGATLHASGASVLRARLSVKGPDSVALELADASGGPVATIDSLVLRPVSADGIAQATAGLQDTTLHTMDWTPLPEPSGAGGPTAPAVSIAAVVGATDGADGGLDVSAIGASVVSPDLASLFLDEGVPSHVLLRLDAPDGEPAAAAHAATHRTLAFLQAWLAEERFAAARLVVVTQGAVTVDERRPDPAQAAVWGLVRAARSEHPDRFTLVDLDGANQSLAALPAALASDEPELAVRAGQAYVPRLSRHVRPDALPLPGDGGAWCLDIAEKGTLENLHLAESPAAEAELGTGQVRISVRAAGLNFRDVLNALGMYPGDAVALGIEGAGVVTEVGPGVTGFSPGDRVMGLFTQSFGPLAVADARTLARIPEGWSFAQAASVPVVFLTAYYALVDLGGLQAGESVLVHAAAGGVGMAAVQVARHLGAEVFGTASRGKWETLRELGLDEARIASSRDLDFEDSFLTATGGRGMDVVLDSLAREFVDASLRLLPRGGRFLEMGKTDVRDAQEVADAYDGVRYRAFDLFDAGPERIGEMLTALVDLFEQGVLRPLPLTAWDVRKAPEAFRFLSQAKNVGKVVLTMPVPLDAEGTVLVTGGTGGLGALVARHLVAEHGVRHLLLSSRRGPQAPGAEALRDELAALGAEVTVAACDVADHEALRGLLGSVPPQHPLTAVVHTAGVLDDGVLSSLTPERLDGVLAPKADAVSNLHELTRDADLAAFVVFSSVAGMLGGSGQGNYSAANAFLDAFAQARQGAGLPATSLAWGPWASGAGMTGGLAEADLQRMARGGMVPFTAEQGMAAFDAAFRTAEAVYAPVQLDHAALRAPHSATPALLRGLVTGSARRSAASASPADAAESLRAGLAALPAAEREPAVLELVRAQAALVLGHAGPEAVEPARDFRGLGIDSLTAVELRNRLGAATGLRLPATLVFDYPSPVSLARHVRSELFGDDEAAAAPVAVAGRPAAGEEELAVVAMSCRFPGGAGSPEEFWRLLADGVDALSPLPADRGWQTDGDAARVEGGFLYDSGDFDADFFGISPREAVTMDPQQRLLLEISWEALERAGIDPAGLRGSRTGVFAGTNYQGYGSAAHTLPEGAEGQLLTGHATSVTSGRVSYALGLEGPAVTVDTACSSSLVALHLAAQALRLGECDLAFAGGVTVMATPGAFVEFGRQGGLAGDGRCKAFSDDADGTGWGEGAGIVLVERLSDARRNGHPVLAVLRGSAVNQDGASNGLTAPNGPSQQRVIQAALANAGLAAHEVDAVEAHGTGTSLGDPIEAQALLATYGQGRDAERPLWLGSVKSNIGHTQAAAGIAGVIKMVLALQKGVLPRTLHVSEPSSHVDWSAGEVRLLTRAVEWPRRELPRRAAVSSFGISGTNAHVVLEQYGAAEGGPEDAPVLDGAASADAALVDAARAGDEEAGDGPVVWPLSARSGAALRDQAKRLRAHLTERPDLSVRDVGYSLATTRAAFDHRAALVAEDRDAFLKGLAALARGEDTAELVRGRADSGGKLAFLFSGQGSQRAGMGRALHERFPAYAAAFDEICAEFDRHLERPLRDIVFADEDTPEAALLDRTAYTQPALFAVGTALHALVTSWGVRPDVLIGHSIGELTAAHVAGVLTLEDACRLVAARGRLMQALPEGGAMIAVQAAEEEVLPLLEGLADRAGIAAVNGPSAVVVSGEREAVTEIAGQLAERGRKTRRLRVSHAFHSPLMDTMLAEFGEIARGVRYAPPRLPVISDLTGEPAADADLTSPDYWVRHVREAVRFCDGIRRLEADGVRTFLELGPDGALAATAWESLREPGEEAAALPVLRRDRPEARGALLAAAHLHVRGLGAGPAALYGTGARRVELPTYAFQRRRYWLEPAGPQTGAEAARTVDDQFWAAVEHADPGELAERLHLAGDAPLSEVLPALSSWRDQQRERTVADGWEYRVVWRPAGDAPTPVLSGTWLLAHPAGRGGRAWEAAIAAGLTAHGAAGVVPFEVDCGRADRKSLADQLGTLLDESGPVDGVLSLLGTDEEPHRGQPATPGGLAATMALVQALDDLGTGAPLWCATTGAVAVRDREAVPSPVQATIWGFGRVAALEQPQSWGGLVDLPAEPDERAVERLCAVLEAGPDEDQVAVRDTGVFVRRLVRAQAPGPAGPGTDEPWACTGTVLVTGGTGAIGAHVARRLADRGAAHLILAGRRGARAEGAAELRAELTARGTRVTLAACDVADREALARLLAEHPVDAVFHAAGVLDDGLIAGLDGARLDAVLRSKMAAATHLHELTDGLTAFVLFSSFAGTAGATGQANYAAANAYLDALAEHRHALGLPATSLAWGPWAGAGMAAGTAGDEQLAERLTRGGMGALDPRLAVDALERAVARGHTALTVADVHWARFVPGFASVRPSALFSDLPEARRAAPERESAGGGGQGGLQALRAQLAGRSEPDQERVLVTLVRTHVAGVLGHDSVDAIDPKRAFSELGFDSLMAVELRNRLGLATGTQLPATLLFDHPTAMALARHLRTRVAAGDPAGALPALAELDRLEDVLGGVAQDDPQRARIASRLQTLLARWSEREAPETESADDSGVSDRINSATADEIFDFIDNDLGMS</sequence>
<dbReference type="Gene3D" id="1.10.1200.10">
    <property type="entry name" value="ACP-like"/>
    <property type="match status" value="3"/>
</dbReference>
<dbReference type="InterPro" id="IPR020841">
    <property type="entry name" value="PKS_Beta-ketoAc_synthase_dom"/>
</dbReference>
<evidence type="ECO:0000259" key="11">
    <source>
        <dbReference type="PROSITE" id="PS50075"/>
    </source>
</evidence>
<dbReference type="PROSITE" id="PS52004">
    <property type="entry name" value="KS3_2"/>
    <property type="match status" value="3"/>
</dbReference>
<evidence type="ECO:0000259" key="13">
    <source>
        <dbReference type="PROSITE" id="PS52019"/>
    </source>
</evidence>
<dbReference type="InterPro" id="IPR049552">
    <property type="entry name" value="PKS_DH_N"/>
</dbReference>
<dbReference type="Pfam" id="PF22953">
    <property type="entry name" value="SpnB_Rossmann"/>
    <property type="match status" value="1"/>
</dbReference>
<evidence type="ECO:0000256" key="8">
    <source>
        <dbReference type="ARBA" id="ARBA00023315"/>
    </source>
</evidence>
<comment type="pathway">
    <text evidence="2">Antibiotic biosynthesis.</text>
</comment>
<dbReference type="SMART" id="SM00826">
    <property type="entry name" value="PKS_DH"/>
    <property type="match status" value="1"/>
</dbReference>
<dbReference type="Pfam" id="PF02801">
    <property type="entry name" value="Ketoacyl-synt_C"/>
    <property type="match status" value="3"/>
</dbReference>
<dbReference type="InterPro" id="IPR013154">
    <property type="entry name" value="ADH-like_N"/>
</dbReference>
<dbReference type="Gene3D" id="3.90.180.10">
    <property type="entry name" value="Medium-chain alcohol dehydrogenases, catalytic domain"/>
    <property type="match status" value="1"/>
</dbReference>
<dbReference type="Proteomes" id="UP000325598">
    <property type="component" value="Unassembled WGS sequence"/>
</dbReference>
<dbReference type="PANTHER" id="PTHR43775:SF51">
    <property type="entry name" value="INACTIVE PHENOLPHTHIOCEROL SYNTHESIS POLYKETIDE SYNTHASE TYPE I PKS1-RELATED"/>
    <property type="match status" value="1"/>
</dbReference>
<evidence type="ECO:0000256" key="3">
    <source>
        <dbReference type="ARBA" id="ARBA00022450"/>
    </source>
</evidence>
<dbReference type="InterPro" id="IPR013968">
    <property type="entry name" value="PKS_KR"/>
</dbReference>
<dbReference type="SMART" id="SM00825">
    <property type="entry name" value="PKS_KS"/>
    <property type="match status" value="3"/>
</dbReference>
<dbReference type="Pfam" id="PF21089">
    <property type="entry name" value="PKS_DH_N"/>
    <property type="match status" value="1"/>
</dbReference>
<dbReference type="CDD" id="cd00833">
    <property type="entry name" value="PKS"/>
    <property type="match status" value="3"/>
</dbReference>
<feature type="region of interest" description="N-terminal hotdog fold" evidence="9">
    <location>
        <begin position="2447"/>
        <end position="2588"/>
    </location>
</feature>
<protein>
    <recommendedName>
        <fullName evidence="16">Polyketide synthase</fullName>
    </recommendedName>
</protein>
<dbReference type="GO" id="GO:0004312">
    <property type="term" value="F:fatty acid synthase activity"/>
    <property type="evidence" value="ECO:0007669"/>
    <property type="project" value="TreeGrafter"/>
</dbReference>
<comment type="caution">
    <text evidence="14">The sequence shown here is derived from an EMBL/GenBank/DDBJ whole genome shotgun (WGS) entry which is preliminary data.</text>
</comment>
<dbReference type="GO" id="GO:0016491">
    <property type="term" value="F:oxidoreductase activity"/>
    <property type="evidence" value="ECO:0007669"/>
    <property type="project" value="InterPro"/>
</dbReference>
<dbReference type="Gene3D" id="3.40.50.720">
    <property type="entry name" value="NAD(P)-binding Rossmann-like Domain"/>
    <property type="match status" value="3"/>
</dbReference>
<dbReference type="CDD" id="cd08956">
    <property type="entry name" value="KR_3_FAS_SDR_x"/>
    <property type="match status" value="1"/>
</dbReference>
<feature type="active site" description="Proton acceptor; for dehydratase activity" evidence="9">
    <location>
        <position position="2495"/>
    </location>
</feature>
<evidence type="ECO:0000313" key="14">
    <source>
        <dbReference type="EMBL" id="GES34014.1"/>
    </source>
</evidence>
<dbReference type="Gene3D" id="3.40.366.10">
    <property type="entry name" value="Malonyl-Coenzyme A Acyl Carrier Protein, domain 2"/>
    <property type="match status" value="3"/>
</dbReference>
<dbReference type="InterPro" id="IPR014031">
    <property type="entry name" value="Ketoacyl_synth_C"/>
</dbReference>
<dbReference type="InterPro" id="IPR020807">
    <property type="entry name" value="PKS_DH"/>
</dbReference>
<dbReference type="InterPro" id="IPR009081">
    <property type="entry name" value="PP-bd_ACP"/>
</dbReference>
<dbReference type="FunFam" id="1.10.1200.10:FF:000007">
    <property type="entry name" value="Probable polyketide synthase pks17"/>
    <property type="match status" value="3"/>
</dbReference>
<dbReference type="SMART" id="SM00822">
    <property type="entry name" value="PKS_KR"/>
    <property type="match status" value="3"/>
</dbReference>